<organism evidence="4 5">
    <name type="scientific">Enteractinococcus helveticum</name>
    <dbReference type="NCBI Taxonomy" id="1837282"/>
    <lineage>
        <taxon>Bacteria</taxon>
        <taxon>Bacillati</taxon>
        <taxon>Actinomycetota</taxon>
        <taxon>Actinomycetes</taxon>
        <taxon>Micrococcales</taxon>
        <taxon>Micrococcaceae</taxon>
    </lineage>
</organism>
<dbReference type="AlphaFoldDB" id="A0A1B7M055"/>
<accession>A0A1B7M055</accession>
<reference evidence="4 5" key="1">
    <citation type="submission" date="2016-04" db="EMBL/GenBank/DDBJ databases">
        <title>First whole genome shotgun sequence of the bacterium Enteractinococcus sp. strain UASWS1574.</title>
        <authorList>
            <person name="Crovadore J."/>
            <person name="Chablais R."/>
            <person name="Lefort F."/>
        </authorList>
    </citation>
    <scope>NUCLEOTIDE SEQUENCE [LARGE SCALE GENOMIC DNA]</scope>
    <source>
        <strain evidence="4 5">UASWS1574</strain>
    </source>
</reference>
<feature type="compositionally biased region" description="Basic and acidic residues" evidence="2">
    <location>
        <begin position="168"/>
        <end position="180"/>
    </location>
</feature>
<keyword evidence="5" id="KW-1185">Reference proteome</keyword>
<name>A0A1B7M055_9MICC</name>
<evidence type="ECO:0000256" key="2">
    <source>
        <dbReference type="SAM" id="MobiDB-lite"/>
    </source>
</evidence>
<evidence type="ECO:0000259" key="3">
    <source>
        <dbReference type="SMART" id="SM00507"/>
    </source>
</evidence>
<dbReference type="InterPro" id="IPR002711">
    <property type="entry name" value="HNH"/>
</dbReference>
<dbReference type="Gene3D" id="1.10.30.50">
    <property type="match status" value="1"/>
</dbReference>
<evidence type="ECO:0000313" key="5">
    <source>
        <dbReference type="Proteomes" id="UP000078292"/>
    </source>
</evidence>
<dbReference type="RefSeq" id="WP_052504817.1">
    <property type="nucleotide sequence ID" value="NZ_LXEY01000016.1"/>
</dbReference>
<dbReference type="EMBL" id="LXEY01000016">
    <property type="protein sequence ID" value="OAV61473.1"/>
    <property type="molecule type" value="Genomic_DNA"/>
</dbReference>
<dbReference type="GO" id="GO:0004519">
    <property type="term" value="F:endonuclease activity"/>
    <property type="evidence" value="ECO:0007669"/>
    <property type="project" value="InterPro"/>
</dbReference>
<dbReference type="GO" id="GO:0008270">
    <property type="term" value="F:zinc ion binding"/>
    <property type="evidence" value="ECO:0007669"/>
    <property type="project" value="InterPro"/>
</dbReference>
<dbReference type="SMART" id="SM00507">
    <property type="entry name" value="HNHc"/>
    <property type="match status" value="1"/>
</dbReference>
<sequence>MEIQEKPKATVQDAIALLTGLPEGDSEEACIDRLQGVEQAKRILAAVQSEDTHKFTQRRKARECQLGVPTSLQLKGIEAEVGLARGESPYVGAALTHTAIALHTVLPNTLAALSQGVLSEYHARLVAQQTNHLSDEHRREIDAAIARRLGGASSSQLRNLVQGHAYRLDRQASEQRAEKNKRGRRVYTDPASDGQVYVTAEIPTLQGLAILDTLTKLTNKRISSGEMLDAQGQPLTRDQIMADIFVELLTGQTTADAVTGEVVVLMHDTTFFGDDDLPAWIPGHGPLPAGAVKHWLSDPAAATFFRRMYTRPTDGQLVAMESTRRRFPDGLAKMLKIREDICATPWCNGPFQESDHRHRRADGGPTSWVNATGLCKRCNQRKENRGWSYTGTPDELIVTTPTGHSYTVGTRPPLAEIRYWDSDPPPDNLRVDIGWPSVDVTWATAA</sequence>
<dbReference type="GO" id="GO:0003676">
    <property type="term" value="F:nucleic acid binding"/>
    <property type="evidence" value="ECO:0007669"/>
    <property type="project" value="InterPro"/>
</dbReference>
<dbReference type="InterPro" id="IPR003870">
    <property type="entry name" value="DUF222"/>
</dbReference>
<dbReference type="Pfam" id="PF02720">
    <property type="entry name" value="DUF222"/>
    <property type="match status" value="1"/>
</dbReference>
<dbReference type="Pfam" id="PF01844">
    <property type="entry name" value="HNH"/>
    <property type="match status" value="1"/>
</dbReference>
<feature type="domain" description="HNH nuclease" evidence="3">
    <location>
        <begin position="330"/>
        <end position="380"/>
    </location>
</feature>
<dbReference type="Proteomes" id="UP000078292">
    <property type="component" value="Unassembled WGS sequence"/>
</dbReference>
<protein>
    <recommendedName>
        <fullName evidence="3">HNH nuclease domain-containing protein</fullName>
    </recommendedName>
</protein>
<evidence type="ECO:0000256" key="1">
    <source>
        <dbReference type="ARBA" id="ARBA00023450"/>
    </source>
</evidence>
<proteinExistence type="inferred from homology"/>
<dbReference type="CDD" id="cd00085">
    <property type="entry name" value="HNHc"/>
    <property type="match status" value="1"/>
</dbReference>
<dbReference type="OrthoDB" id="5241234at2"/>
<evidence type="ECO:0000313" key="4">
    <source>
        <dbReference type="EMBL" id="OAV61473.1"/>
    </source>
</evidence>
<comment type="similarity">
    <text evidence="1">Belongs to the Rv1128c/1148c/1588c/1702c/1945/3466 family.</text>
</comment>
<dbReference type="STRING" id="1837282.A6F49_08490"/>
<dbReference type="InterPro" id="IPR003615">
    <property type="entry name" value="HNH_nuc"/>
</dbReference>
<feature type="region of interest" description="Disordered" evidence="2">
    <location>
        <begin position="168"/>
        <end position="188"/>
    </location>
</feature>
<comment type="caution">
    <text evidence="4">The sequence shown here is derived from an EMBL/GenBank/DDBJ whole genome shotgun (WGS) entry which is preliminary data.</text>
</comment>
<gene>
    <name evidence="4" type="ORF">A6F49_08490</name>
</gene>